<comment type="caution">
    <text evidence="1">The sequence shown here is derived from an EMBL/GenBank/DDBJ whole genome shotgun (WGS) entry which is preliminary data.</text>
</comment>
<protein>
    <submittedName>
        <fullName evidence="1">Uncharacterized protein LTHEOB_3309</fullName>
    </submittedName>
</protein>
<evidence type="ECO:0000313" key="1">
    <source>
        <dbReference type="EMBL" id="GME26176.1"/>
    </source>
</evidence>
<name>A0ACB5S1A9_9PEZI</name>
<dbReference type="EMBL" id="BSXG01000026">
    <property type="protein sequence ID" value="GME26176.1"/>
    <property type="molecule type" value="Genomic_DNA"/>
</dbReference>
<organism evidence="1 2">
    <name type="scientific">Neofusicoccum parvum</name>
    <dbReference type="NCBI Taxonomy" id="310453"/>
    <lineage>
        <taxon>Eukaryota</taxon>
        <taxon>Fungi</taxon>
        <taxon>Dikarya</taxon>
        <taxon>Ascomycota</taxon>
        <taxon>Pezizomycotina</taxon>
        <taxon>Dothideomycetes</taxon>
        <taxon>Dothideomycetes incertae sedis</taxon>
        <taxon>Botryosphaeriales</taxon>
        <taxon>Botryosphaeriaceae</taxon>
        <taxon>Neofusicoccum</taxon>
    </lineage>
</organism>
<dbReference type="Proteomes" id="UP001165186">
    <property type="component" value="Unassembled WGS sequence"/>
</dbReference>
<evidence type="ECO:0000313" key="2">
    <source>
        <dbReference type="Proteomes" id="UP001165186"/>
    </source>
</evidence>
<keyword evidence="2" id="KW-1185">Reference proteome</keyword>
<sequence>MHVPHLLLPLLFSLPLTHAALNDPCGPNKSTGVCLETSACTDSGGTTINDACPNDPAGVKCCSKATCGNGGTCKFTSACAGTSQPNLCPGPDNFKCCISRGGGGGGFPAPDVPSVGACRKVSVDGAKAIVAANEGKVKTDAGKAIAEWVMNHRKSLDLKYVIWGQRIWNPSRDGVKPWGQWRKMEDRGSVTANHWDHVHCSFNG</sequence>
<proteinExistence type="predicted"/>
<gene>
    <name evidence="1" type="primary">g4641</name>
    <name evidence="1" type="ORF">NpPPO83_00004641</name>
</gene>
<accession>A0ACB5S1A9</accession>
<reference evidence="1" key="1">
    <citation type="submission" date="2024-09" db="EMBL/GenBank/DDBJ databases">
        <title>Draft Genome Sequences of Neofusicoccum parvum.</title>
        <authorList>
            <person name="Ashida A."/>
            <person name="Camagna M."/>
            <person name="Tanaka A."/>
            <person name="Takemoto D."/>
        </authorList>
    </citation>
    <scope>NUCLEOTIDE SEQUENCE</scope>
    <source>
        <strain evidence="1">PPO83</strain>
    </source>
</reference>